<feature type="domain" description="Sm" evidence="11">
    <location>
        <begin position="1"/>
        <end position="74"/>
    </location>
</feature>
<evidence type="ECO:0000256" key="6">
    <source>
        <dbReference type="ARBA" id="ARBA00023187"/>
    </source>
</evidence>
<evidence type="ECO:0000313" key="12">
    <source>
        <dbReference type="EMBL" id="ODV84574.1"/>
    </source>
</evidence>
<keyword evidence="4 9" id="KW-0747">Spliceosome</keyword>
<protein>
    <recommendedName>
        <fullName evidence="9">LSM complex subunit LSM4</fullName>
    </recommendedName>
</protein>
<evidence type="ECO:0000256" key="10">
    <source>
        <dbReference type="SAM" id="MobiDB-lite"/>
    </source>
</evidence>
<evidence type="ECO:0000256" key="2">
    <source>
        <dbReference type="ARBA" id="ARBA00006850"/>
    </source>
</evidence>
<evidence type="ECO:0000256" key="3">
    <source>
        <dbReference type="ARBA" id="ARBA00022664"/>
    </source>
</evidence>
<dbReference type="InterPro" id="IPR001163">
    <property type="entry name" value="Sm_dom_euk/arc"/>
</dbReference>
<keyword evidence="7 9" id="KW-0539">Nucleus</keyword>
<evidence type="ECO:0000256" key="8">
    <source>
        <dbReference type="ARBA" id="ARBA00023274"/>
    </source>
</evidence>
<keyword evidence="3 9" id="KW-0507">mRNA processing</keyword>
<comment type="function">
    <text evidence="9">Binds specifically to the 3'-terminal U-tract of U6 snRNA.</text>
</comment>
<dbReference type="Pfam" id="PF01423">
    <property type="entry name" value="LSM"/>
    <property type="match status" value="1"/>
</dbReference>
<dbReference type="GO" id="GO:0000398">
    <property type="term" value="P:mRNA splicing, via spliceosome"/>
    <property type="evidence" value="ECO:0007669"/>
    <property type="project" value="InterPro"/>
</dbReference>
<evidence type="ECO:0000256" key="1">
    <source>
        <dbReference type="ARBA" id="ARBA00004123"/>
    </source>
</evidence>
<dbReference type="PROSITE" id="PS52002">
    <property type="entry name" value="SM"/>
    <property type="match status" value="1"/>
</dbReference>
<gene>
    <name evidence="9" type="primary">LSM4</name>
    <name evidence="12" type="ORF">CANARDRAFT_189212</name>
</gene>
<dbReference type="InterPro" id="IPR027141">
    <property type="entry name" value="LSm4/Sm_D1/D3"/>
</dbReference>
<keyword evidence="5 9" id="KW-0694">RNA-binding</keyword>
<dbReference type="SUPFAM" id="SSF50182">
    <property type="entry name" value="Sm-like ribonucleoproteins"/>
    <property type="match status" value="1"/>
</dbReference>
<dbReference type="GO" id="GO:0000956">
    <property type="term" value="P:nuclear-transcribed mRNA catabolic process"/>
    <property type="evidence" value="ECO:0007669"/>
    <property type="project" value="UniProtKB-UniRule"/>
</dbReference>
<feature type="non-terminal residue" evidence="12">
    <location>
        <position position="141"/>
    </location>
</feature>
<evidence type="ECO:0000313" key="13">
    <source>
        <dbReference type="Proteomes" id="UP000094801"/>
    </source>
</evidence>
<evidence type="ECO:0000256" key="7">
    <source>
        <dbReference type="ARBA" id="ARBA00023242"/>
    </source>
</evidence>
<keyword evidence="13" id="KW-1185">Reference proteome</keyword>
<comment type="similarity">
    <text evidence="2 9">Belongs to the snRNP Sm proteins family.</text>
</comment>
<dbReference type="InterPro" id="IPR034101">
    <property type="entry name" value="Lsm4"/>
</dbReference>
<proteinExistence type="inferred from homology"/>
<dbReference type="EMBL" id="KV453856">
    <property type="protein sequence ID" value="ODV84574.1"/>
    <property type="molecule type" value="Genomic_DNA"/>
</dbReference>
<name>A0A1E4SYL4_9ASCO</name>
<dbReference type="InterPro" id="IPR010920">
    <property type="entry name" value="LSM_dom_sf"/>
</dbReference>
<keyword evidence="6 9" id="KW-0508">mRNA splicing</keyword>
<accession>A0A1E4SYL4</accession>
<dbReference type="CDD" id="cd01723">
    <property type="entry name" value="LSm4"/>
    <property type="match status" value="1"/>
</dbReference>
<organism evidence="12 13">
    <name type="scientific">[Candida] arabinofermentans NRRL YB-2248</name>
    <dbReference type="NCBI Taxonomy" id="983967"/>
    <lineage>
        <taxon>Eukaryota</taxon>
        <taxon>Fungi</taxon>
        <taxon>Dikarya</taxon>
        <taxon>Ascomycota</taxon>
        <taxon>Saccharomycotina</taxon>
        <taxon>Pichiomycetes</taxon>
        <taxon>Pichiales</taxon>
        <taxon>Pichiaceae</taxon>
        <taxon>Ogataea</taxon>
        <taxon>Ogataea/Candida clade</taxon>
    </lineage>
</organism>
<feature type="region of interest" description="Disordered" evidence="10">
    <location>
        <begin position="80"/>
        <end position="141"/>
    </location>
</feature>
<evidence type="ECO:0000256" key="4">
    <source>
        <dbReference type="ARBA" id="ARBA00022728"/>
    </source>
</evidence>
<dbReference type="STRING" id="983967.A0A1E4SYL4"/>
<comment type="subcellular location">
    <subcellularLocation>
        <location evidence="1 9">Nucleus</location>
    </subcellularLocation>
</comment>
<feature type="compositionally biased region" description="Low complexity" evidence="10">
    <location>
        <begin position="81"/>
        <end position="124"/>
    </location>
</feature>
<dbReference type="Gene3D" id="2.30.30.100">
    <property type="match status" value="1"/>
</dbReference>
<dbReference type="InterPro" id="IPR047575">
    <property type="entry name" value="Sm"/>
</dbReference>
<evidence type="ECO:0000259" key="11">
    <source>
        <dbReference type="PROSITE" id="PS52002"/>
    </source>
</evidence>
<dbReference type="GO" id="GO:0005681">
    <property type="term" value="C:spliceosomal complex"/>
    <property type="evidence" value="ECO:0007669"/>
    <property type="project" value="UniProtKB-UniRule"/>
</dbReference>
<dbReference type="SMART" id="SM00651">
    <property type="entry name" value="Sm"/>
    <property type="match status" value="1"/>
</dbReference>
<sequence>LPLYLLTSIKGQPIMIELKSGETLNGTFTNCDSWMNLTLEDAITVDAQGENFSKLKEVYIRGNQIKYMRMSNEIIDKFKEQQQLQQQSQQSYGNNQGGQRYNNNYNSQQGGRYNNNNNNNSSNRGGYGGQRKKFNNNGNGN</sequence>
<dbReference type="GO" id="GO:0097525">
    <property type="term" value="C:spliceosomal snRNP complex"/>
    <property type="evidence" value="ECO:0007669"/>
    <property type="project" value="UniProtKB-ARBA"/>
</dbReference>
<keyword evidence="8 9" id="KW-0687">Ribonucleoprotein</keyword>
<reference evidence="13" key="1">
    <citation type="submission" date="2016-04" db="EMBL/GenBank/DDBJ databases">
        <title>Comparative genomics of biotechnologically important yeasts.</title>
        <authorList>
            <consortium name="DOE Joint Genome Institute"/>
            <person name="Riley R."/>
            <person name="Haridas S."/>
            <person name="Wolfe K.H."/>
            <person name="Lopes M.R."/>
            <person name="Hittinger C.T."/>
            <person name="Goker M."/>
            <person name="Salamov A."/>
            <person name="Wisecaver J."/>
            <person name="Long T.M."/>
            <person name="Aerts A.L."/>
            <person name="Barry K."/>
            <person name="Choi C."/>
            <person name="Clum A."/>
            <person name="Coughlan A.Y."/>
            <person name="Deshpande S."/>
            <person name="Douglass A.P."/>
            <person name="Hanson S.J."/>
            <person name="Klenk H.-P."/>
            <person name="Labutti K."/>
            <person name="Lapidus A."/>
            <person name="Lindquist E."/>
            <person name="Lipzen A."/>
            <person name="Meier-Kolthoff J.P."/>
            <person name="Ohm R.A."/>
            <person name="Otillar R.P."/>
            <person name="Pangilinan J."/>
            <person name="Peng Y."/>
            <person name="Rokas A."/>
            <person name="Rosa C.A."/>
            <person name="Scheuner C."/>
            <person name="Sibirny A.A."/>
            <person name="Slot J.C."/>
            <person name="Stielow J.B."/>
            <person name="Sun H."/>
            <person name="Kurtzman C.P."/>
            <person name="Blackwell M."/>
            <person name="Grigoriev I.V."/>
            <person name="Jeffries T.W."/>
        </authorList>
    </citation>
    <scope>NUCLEOTIDE SEQUENCE [LARGE SCALE GENOMIC DNA]</scope>
    <source>
        <strain evidence="13">NRRL YB-2248</strain>
    </source>
</reference>
<evidence type="ECO:0000256" key="5">
    <source>
        <dbReference type="ARBA" id="ARBA00022884"/>
    </source>
</evidence>
<dbReference type="AlphaFoldDB" id="A0A1E4SYL4"/>
<dbReference type="GO" id="GO:0003723">
    <property type="term" value="F:RNA binding"/>
    <property type="evidence" value="ECO:0007669"/>
    <property type="project" value="UniProtKB-KW"/>
</dbReference>
<evidence type="ECO:0000256" key="9">
    <source>
        <dbReference type="RuleBase" id="RU365049"/>
    </source>
</evidence>
<feature type="non-terminal residue" evidence="12">
    <location>
        <position position="1"/>
    </location>
</feature>
<dbReference type="PANTHER" id="PTHR23338">
    <property type="entry name" value="SMALL NUCLEAR RIBONUCLEOPROTEIN SM"/>
    <property type="match status" value="1"/>
</dbReference>
<dbReference type="Proteomes" id="UP000094801">
    <property type="component" value="Unassembled WGS sequence"/>
</dbReference>
<dbReference type="OrthoDB" id="747253at2759"/>
<comment type="subunit">
    <text evidence="9">LSm subunits form a heteromer with a doughnut shape.</text>
</comment>